<accession>A0A2S6YZH6</accession>
<name>A0A2S6YZH6_9XANT</name>
<reference evidence="1 2" key="1">
    <citation type="submission" date="2016-08" db="EMBL/GenBank/DDBJ databases">
        <title>Evolution of the type three secretion system and type three effector repertoires in Xanthomonas.</title>
        <authorList>
            <person name="Merda D."/>
            <person name="Briand M."/>
            <person name="Bosis E."/>
            <person name="Rousseau C."/>
            <person name="Portier P."/>
            <person name="Jacques M.-A."/>
            <person name="Fischer-Le Saux M."/>
        </authorList>
    </citation>
    <scope>NUCLEOTIDE SEQUENCE [LARGE SCALE GENOMIC DNA]</scope>
    <source>
        <strain evidence="1 2">CFBP 3122</strain>
    </source>
</reference>
<comment type="caution">
    <text evidence="1">The sequence shown here is derived from an EMBL/GenBank/DDBJ whole genome shotgun (WGS) entry which is preliminary data.</text>
</comment>
<dbReference type="AlphaFoldDB" id="A0A2S6YZH6"/>
<organism evidence="1 2">
    <name type="scientific">Xanthomonas arboricola pv. populi</name>
    <dbReference type="NCBI Taxonomy" id="487823"/>
    <lineage>
        <taxon>Bacteria</taxon>
        <taxon>Pseudomonadati</taxon>
        <taxon>Pseudomonadota</taxon>
        <taxon>Gammaproteobacteria</taxon>
        <taxon>Lysobacterales</taxon>
        <taxon>Lysobacteraceae</taxon>
        <taxon>Xanthomonas</taxon>
    </lineage>
</organism>
<dbReference type="EMBL" id="MIGV01000042">
    <property type="protein sequence ID" value="PPT73599.1"/>
    <property type="molecule type" value="Genomic_DNA"/>
</dbReference>
<proteinExistence type="predicted"/>
<protein>
    <submittedName>
        <fullName evidence="1">Uncharacterized protein</fullName>
    </submittedName>
</protein>
<gene>
    <name evidence="1" type="ORF">XaplCFBP3122_19805</name>
</gene>
<dbReference type="Proteomes" id="UP000238270">
    <property type="component" value="Unassembled WGS sequence"/>
</dbReference>
<sequence>MTTLDLHQYVQQRLQGVTQQHPLNALGATFQIALLELLTSGVLTDKDEETITASLLGAFAATAPWCVEAFHAVSSPSLAWIRHPKSGKHILAEPGTGADFALIIRVSANQFRVAIFQAKKSKSGFFSVDHISPARAAPKKHPEPQFLRLADHGLAVLKAVGKRLPSFKQLGWVHYLVYEDLAFTCSALTVYQPIYAFYKNAKQIVRASVISSLHSGIKKKEITALFEKEWKLHLHADVLKANNAIDFSALLTAGATKFATPKRGFLELNSITKVQAFLNCAIDFMDVYECSDDPSLTPIPLSKNTQKRITRLNHQKALLNRSLSRIDFKIDPPPAPQLTTRVPGMKKRKIT</sequence>
<evidence type="ECO:0000313" key="2">
    <source>
        <dbReference type="Proteomes" id="UP000238270"/>
    </source>
</evidence>
<dbReference type="RefSeq" id="WP_104599418.1">
    <property type="nucleotide sequence ID" value="NZ_MIGV01000042.1"/>
</dbReference>
<evidence type="ECO:0000313" key="1">
    <source>
        <dbReference type="EMBL" id="PPT73599.1"/>
    </source>
</evidence>